<sequence length="141" mass="15664">MRILGLDVGEKTIGVACSDALLMTAQAVGTIKRQSKKKDFAQLAAVCREREVHCIVVGKPSHMNGERSENMEKIERFVSELKEAVPEPDIVYWDERLTTAMARRQLIAAGVRREKRKGVIDTIAAVFILQNYLDAQGGNHG</sequence>
<dbReference type="eggNOG" id="COG0816">
    <property type="taxonomic scope" value="Bacteria"/>
</dbReference>
<evidence type="ECO:0000256" key="3">
    <source>
        <dbReference type="ARBA" id="ARBA00022722"/>
    </source>
</evidence>
<dbReference type="Proteomes" id="UP000005481">
    <property type="component" value="Unassembled WGS sequence"/>
</dbReference>
<comment type="function">
    <text evidence="5">Could be a nuclease involved in processing of the 5'-end of pre-16S rRNA.</text>
</comment>
<feature type="domain" description="YqgF/RNase H-like" evidence="6">
    <location>
        <begin position="1"/>
        <end position="102"/>
    </location>
</feature>
<evidence type="ECO:0000256" key="1">
    <source>
        <dbReference type="ARBA" id="ARBA00022490"/>
    </source>
</evidence>
<dbReference type="RefSeq" id="WP_006790416.1">
    <property type="nucleotide sequence ID" value="NZ_JH417599.1"/>
</dbReference>
<dbReference type="HAMAP" id="MF_00651">
    <property type="entry name" value="Nuclease_YqgF"/>
    <property type="match status" value="1"/>
</dbReference>
<dbReference type="InterPro" id="IPR005227">
    <property type="entry name" value="YqgF"/>
</dbReference>
<dbReference type="InterPro" id="IPR012337">
    <property type="entry name" value="RNaseH-like_sf"/>
</dbReference>
<name>G9YIF6_9FIRM</name>
<evidence type="ECO:0000259" key="6">
    <source>
        <dbReference type="SMART" id="SM00732"/>
    </source>
</evidence>
<keyword evidence="1 5" id="KW-0963">Cytoplasm</keyword>
<comment type="subcellular location">
    <subcellularLocation>
        <location evidence="5">Cytoplasm</location>
    </subcellularLocation>
</comment>
<dbReference type="OrthoDB" id="9796140at2"/>
<evidence type="ECO:0000256" key="2">
    <source>
        <dbReference type="ARBA" id="ARBA00022517"/>
    </source>
</evidence>
<proteinExistence type="inferred from homology"/>
<dbReference type="SUPFAM" id="SSF53098">
    <property type="entry name" value="Ribonuclease H-like"/>
    <property type="match status" value="1"/>
</dbReference>
<keyword evidence="3 5" id="KW-0540">Nuclease</keyword>
<reference evidence="7 8" key="1">
    <citation type="submission" date="2011-08" db="EMBL/GenBank/DDBJ databases">
        <authorList>
            <person name="Weinstock G."/>
            <person name="Sodergren E."/>
            <person name="Clifton S."/>
            <person name="Fulton L."/>
            <person name="Fulton B."/>
            <person name="Courtney L."/>
            <person name="Fronick C."/>
            <person name="Harrison M."/>
            <person name="Strong C."/>
            <person name="Farmer C."/>
            <person name="Delahaunty K."/>
            <person name="Markovic C."/>
            <person name="Hall O."/>
            <person name="Minx P."/>
            <person name="Tomlinson C."/>
            <person name="Mitreva M."/>
            <person name="Hou S."/>
            <person name="Chen J."/>
            <person name="Wollam A."/>
            <person name="Pepin K.H."/>
            <person name="Johnson M."/>
            <person name="Bhonagiri V."/>
            <person name="Zhang X."/>
            <person name="Suruliraj S."/>
            <person name="Warren W."/>
            <person name="Chinwalla A."/>
            <person name="Mardis E.R."/>
            <person name="Wilson R.K."/>
        </authorList>
    </citation>
    <scope>NUCLEOTIDE SEQUENCE [LARGE SCALE GENOMIC DNA]</scope>
    <source>
        <strain evidence="7 8">F0357</strain>
    </source>
</reference>
<dbReference type="CDD" id="cd16964">
    <property type="entry name" value="YqgF"/>
    <property type="match status" value="1"/>
</dbReference>
<dbReference type="GO" id="GO:0005829">
    <property type="term" value="C:cytosol"/>
    <property type="evidence" value="ECO:0007669"/>
    <property type="project" value="TreeGrafter"/>
</dbReference>
<dbReference type="STRING" id="861450.HMPREF0080_01448"/>
<dbReference type="EC" id="3.1.-.-" evidence="5"/>
<organism evidence="7 8">
    <name type="scientific">Anaeroglobus geminatus F0357</name>
    <dbReference type="NCBI Taxonomy" id="861450"/>
    <lineage>
        <taxon>Bacteria</taxon>
        <taxon>Bacillati</taxon>
        <taxon>Bacillota</taxon>
        <taxon>Negativicutes</taxon>
        <taxon>Veillonellales</taxon>
        <taxon>Veillonellaceae</taxon>
        <taxon>Anaeroglobus</taxon>
    </lineage>
</organism>
<dbReference type="PANTHER" id="PTHR33317">
    <property type="entry name" value="POLYNUCLEOTIDYL TRANSFERASE, RIBONUCLEASE H-LIKE SUPERFAMILY PROTEIN"/>
    <property type="match status" value="1"/>
</dbReference>
<keyword evidence="8" id="KW-1185">Reference proteome</keyword>
<dbReference type="PANTHER" id="PTHR33317:SF4">
    <property type="entry name" value="POLYNUCLEOTIDYL TRANSFERASE, RIBONUCLEASE H-LIKE SUPERFAMILY PROTEIN"/>
    <property type="match status" value="1"/>
</dbReference>
<evidence type="ECO:0000256" key="5">
    <source>
        <dbReference type="HAMAP-Rule" id="MF_00651"/>
    </source>
</evidence>
<protein>
    <recommendedName>
        <fullName evidence="5">Putative pre-16S rRNA nuclease</fullName>
        <ecNumber evidence="5">3.1.-.-</ecNumber>
    </recommendedName>
</protein>
<dbReference type="GO" id="GO:0016788">
    <property type="term" value="F:hydrolase activity, acting on ester bonds"/>
    <property type="evidence" value="ECO:0007669"/>
    <property type="project" value="UniProtKB-UniRule"/>
</dbReference>
<dbReference type="AlphaFoldDB" id="G9YIF6"/>
<dbReference type="HOGENOM" id="CLU_098240_2_0_9"/>
<dbReference type="NCBIfam" id="TIGR00250">
    <property type="entry name" value="RNAse_H_YqgF"/>
    <property type="match status" value="1"/>
</dbReference>
<keyword evidence="4 5" id="KW-0378">Hydrolase</keyword>
<keyword evidence="2 5" id="KW-0690">Ribosome biogenesis</keyword>
<comment type="caution">
    <text evidence="7">The sequence shown here is derived from an EMBL/GenBank/DDBJ whole genome shotgun (WGS) entry which is preliminary data.</text>
</comment>
<evidence type="ECO:0000313" key="7">
    <source>
        <dbReference type="EMBL" id="EHM39759.1"/>
    </source>
</evidence>
<dbReference type="InterPro" id="IPR037027">
    <property type="entry name" value="YqgF/RNaseH-like_dom_sf"/>
</dbReference>
<dbReference type="Pfam" id="PF03652">
    <property type="entry name" value="RuvX"/>
    <property type="match status" value="1"/>
</dbReference>
<dbReference type="PATRIC" id="fig|861450.3.peg.1338"/>
<dbReference type="GO" id="GO:0000967">
    <property type="term" value="P:rRNA 5'-end processing"/>
    <property type="evidence" value="ECO:0007669"/>
    <property type="project" value="UniProtKB-UniRule"/>
</dbReference>
<comment type="similarity">
    <text evidence="5">Belongs to the YqgF HJR family.</text>
</comment>
<dbReference type="SMART" id="SM00732">
    <property type="entry name" value="YqgFc"/>
    <property type="match status" value="1"/>
</dbReference>
<dbReference type="Gene3D" id="3.30.420.140">
    <property type="entry name" value="YqgF/RNase H-like domain"/>
    <property type="match status" value="1"/>
</dbReference>
<evidence type="ECO:0000313" key="8">
    <source>
        <dbReference type="Proteomes" id="UP000005481"/>
    </source>
</evidence>
<dbReference type="EMBL" id="AGCJ01000060">
    <property type="protein sequence ID" value="EHM39759.1"/>
    <property type="molecule type" value="Genomic_DNA"/>
</dbReference>
<accession>G9YIF6</accession>
<gene>
    <name evidence="7" type="ORF">HMPREF0080_01448</name>
</gene>
<dbReference type="GO" id="GO:0004518">
    <property type="term" value="F:nuclease activity"/>
    <property type="evidence" value="ECO:0007669"/>
    <property type="project" value="UniProtKB-KW"/>
</dbReference>
<dbReference type="InterPro" id="IPR006641">
    <property type="entry name" value="YqgF/RNaseH-like_dom"/>
</dbReference>
<evidence type="ECO:0000256" key="4">
    <source>
        <dbReference type="ARBA" id="ARBA00022801"/>
    </source>
</evidence>